<dbReference type="Proteomes" id="UP000812267">
    <property type="component" value="Unassembled WGS sequence"/>
</dbReference>
<evidence type="ECO:0000256" key="1">
    <source>
        <dbReference type="SAM" id="Phobius"/>
    </source>
</evidence>
<organism evidence="2 3">
    <name type="scientific">Mycoplasma zalophidermidis</name>
    <dbReference type="NCBI Taxonomy" id="398174"/>
    <lineage>
        <taxon>Bacteria</taxon>
        <taxon>Bacillati</taxon>
        <taxon>Mycoplasmatota</taxon>
        <taxon>Mollicutes</taxon>
        <taxon>Mycoplasmataceae</taxon>
        <taxon>Mycoplasma</taxon>
    </lineage>
</organism>
<evidence type="ECO:0000313" key="2">
    <source>
        <dbReference type="EMBL" id="MBU4693746.1"/>
    </source>
</evidence>
<protein>
    <submittedName>
        <fullName evidence="2">Uncharacterized protein</fullName>
    </submittedName>
</protein>
<comment type="caution">
    <text evidence="2">The sequence shown here is derived from an EMBL/GenBank/DDBJ whole genome shotgun (WGS) entry which is preliminary data.</text>
</comment>
<dbReference type="EMBL" id="JAHMHK010000003">
    <property type="protein sequence ID" value="MBU4693746.1"/>
    <property type="molecule type" value="Genomic_DNA"/>
</dbReference>
<keyword evidence="3" id="KW-1185">Reference proteome</keyword>
<gene>
    <name evidence="2" type="ORF">KQ878_02510</name>
</gene>
<feature type="transmembrane region" description="Helical" evidence="1">
    <location>
        <begin position="74"/>
        <end position="94"/>
    </location>
</feature>
<accession>A0ABS6DRY5</accession>
<dbReference type="RefSeq" id="WP_216505437.1">
    <property type="nucleotide sequence ID" value="NZ_JAHMHJ010000002.1"/>
</dbReference>
<keyword evidence="1" id="KW-0472">Membrane</keyword>
<evidence type="ECO:0000313" key="3">
    <source>
        <dbReference type="Proteomes" id="UP000812267"/>
    </source>
</evidence>
<proteinExistence type="predicted"/>
<keyword evidence="1" id="KW-1133">Transmembrane helix</keyword>
<reference evidence="2" key="1">
    <citation type="submission" date="2021-06" db="EMBL/GenBank/DDBJ databases">
        <title>Novel Mycoplasma species detected in California sea lions (Zalophus californianus) from the USA.</title>
        <authorList>
            <person name="Volokhov D.V."/>
            <person name="Furtak V.A."/>
            <person name="Zagorodnyaya T.A."/>
        </authorList>
    </citation>
    <scope>NUCLEOTIDE SEQUENCE [LARGE SCALE GENOMIC DNA]</scope>
    <source>
        <strain evidence="2">CSL 4779</strain>
    </source>
</reference>
<sequence length="99" mass="11171">MATIERDPLICEQRIQKRREFLIEQYEENKLILANPALVSDDSMKESICSNEQCLLNKKVIDLNTYKKLKWAKILAIVASIALIILCLAIAILIGNGGQ</sequence>
<keyword evidence="1" id="KW-0812">Transmembrane</keyword>
<name>A0ABS6DRY5_9MOLU</name>